<evidence type="ECO:0000313" key="2">
    <source>
        <dbReference type="Proteomes" id="UP000789570"/>
    </source>
</evidence>
<keyword evidence="2" id="KW-1185">Reference proteome</keyword>
<proteinExistence type="predicted"/>
<dbReference type="EMBL" id="CAJVPQ010000293">
    <property type="protein sequence ID" value="CAG8467577.1"/>
    <property type="molecule type" value="Genomic_DNA"/>
</dbReference>
<organism evidence="1 2">
    <name type="scientific">Funneliformis caledonium</name>
    <dbReference type="NCBI Taxonomy" id="1117310"/>
    <lineage>
        <taxon>Eukaryota</taxon>
        <taxon>Fungi</taxon>
        <taxon>Fungi incertae sedis</taxon>
        <taxon>Mucoromycota</taxon>
        <taxon>Glomeromycotina</taxon>
        <taxon>Glomeromycetes</taxon>
        <taxon>Glomerales</taxon>
        <taxon>Glomeraceae</taxon>
        <taxon>Funneliformis</taxon>
    </lineage>
</organism>
<sequence>MDIEINDQIFEFVKLFSEAKTMSVNTWNKEKVQYCIRLATGIEFYLFDFENDTKYKEYLFSELVKKIKKTTEACADLEKSIPSIDEICNCQRLLYRTLLNNPYLSLDVLAYVIETYDLLFDSDKKKSFVKDVIIGSKSAVIADVLTGVQMTFLEGVSRLKSATNAKDYVVSSFKEEYSFKLLPKTISYRAAAKLLIRDCSRYITEGGLLQYNKYLIIKKFSDYINKSPQNLEILFHAYIITLEIRENYLDKNEEEPLIPADMYEPLLDYILSVIDEKSRLPYLEVDSAALEPQIWRLHPWMLAKISYHDETFFLKYRNKLTECTRQEQRIMIDDSLSSIIEPKMFYRQIHVHENDSKIDYELMEKLLKQWNILINVFDKRRADKLVDFLKEEWIIFKKKFTNYEYNKASDCIFKNMFIQTWMIFFKELGVQIESSLP</sequence>
<comment type="caution">
    <text evidence="1">The sequence shown here is derived from an EMBL/GenBank/DDBJ whole genome shotgun (WGS) entry which is preliminary data.</text>
</comment>
<dbReference type="GO" id="GO:0043240">
    <property type="term" value="C:Fanconi anaemia nuclear complex"/>
    <property type="evidence" value="ECO:0007669"/>
    <property type="project" value="InterPro"/>
</dbReference>
<gene>
    <name evidence="1" type="ORF">FCALED_LOCUS2055</name>
</gene>
<dbReference type="GO" id="GO:0036297">
    <property type="term" value="P:interstrand cross-link repair"/>
    <property type="evidence" value="ECO:0007669"/>
    <property type="project" value="InterPro"/>
</dbReference>
<protein>
    <submittedName>
        <fullName evidence="1">6819_t:CDS:1</fullName>
    </submittedName>
</protein>
<reference evidence="1" key="1">
    <citation type="submission" date="2021-06" db="EMBL/GenBank/DDBJ databases">
        <authorList>
            <person name="Kallberg Y."/>
            <person name="Tangrot J."/>
            <person name="Rosling A."/>
        </authorList>
    </citation>
    <scope>NUCLEOTIDE SEQUENCE</scope>
    <source>
        <strain evidence="1">UK204</strain>
    </source>
</reference>
<dbReference type="AlphaFoldDB" id="A0A9N8W1A4"/>
<accession>A0A9N8W1A4</accession>
<dbReference type="OrthoDB" id="2244689at2759"/>
<name>A0A9N8W1A4_9GLOM</name>
<dbReference type="Proteomes" id="UP000789570">
    <property type="component" value="Unassembled WGS sequence"/>
</dbReference>
<evidence type="ECO:0000313" key="1">
    <source>
        <dbReference type="EMBL" id="CAG8467577.1"/>
    </source>
</evidence>